<accession>A0ABY8SXE7</accession>
<dbReference type="Proteomes" id="UP001240697">
    <property type="component" value="Chromosome"/>
</dbReference>
<proteinExistence type="predicted"/>
<name>A0ABY8SXE7_9BURK</name>
<dbReference type="EMBL" id="CP125947">
    <property type="protein sequence ID" value="WHS67722.1"/>
    <property type="molecule type" value="Genomic_DNA"/>
</dbReference>
<reference evidence="1 2" key="1">
    <citation type="submission" date="2023-05" db="EMBL/GenBank/DDBJ databases">
        <authorList>
            <person name="Yin Y."/>
            <person name="Lu Z."/>
        </authorList>
    </citation>
    <scope>NUCLEOTIDE SEQUENCE [LARGE SCALE GENOMIC DNA]</scope>
    <source>
        <strain evidence="1 2">ZM22</strain>
    </source>
</reference>
<keyword evidence="2" id="KW-1185">Reference proteome</keyword>
<gene>
    <name evidence="1" type="ORF">QMY55_11645</name>
</gene>
<evidence type="ECO:0000313" key="2">
    <source>
        <dbReference type="Proteomes" id="UP001240697"/>
    </source>
</evidence>
<organism evidence="1 2">
    <name type="scientific">Comamonas resistens</name>
    <dbReference type="NCBI Taxonomy" id="3046670"/>
    <lineage>
        <taxon>Bacteria</taxon>
        <taxon>Pseudomonadati</taxon>
        <taxon>Pseudomonadota</taxon>
        <taxon>Betaproteobacteria</taxon>
        <taxon>Burkholderiales</taxon>
        <taxon>Comamonadaceae</taxon>
        <taxon>Comamonas</taxon>
    </lineage>
</organism>
<dbReference type="RefSeq" id="WP_283488748.1">
    <property type="nucleotide sequence ID" value="NZ_CP125947.1"/>
</dbReference>
<sequence length="78" mass="8893">MPIPAERWQKSGRLKAPGFIAKEICPFSSRLGQNTISFKTNANPYQYCVYSYQQMSSQDSEYKKMPGMNPAFVVKHIA</sequence>
<evidence type="ECO:0000313" key="1">
    <source>
        <dbReference type="EMBL" id="WHS67722.1"/>
    </source>
</evidence>
<protein>
    <submittedName>
        <fullName evidence="1">Uncharacterized protein</fullName>
    </submittedName>
</protein>